<sequence length="172" mass="19815">MKVATDKQTSRRLVNLPNCALVNVLKATVARLHNLEMELNELELALDEDQKEIESFTKEIDECHDRMKDINEFVRALNASEVPTIPDVALALADMAEEREEEENAITQYEEARGWHEQQFQTLHGQCVTLKKERVALHKTCIEICSIFRRNGVFEVVRRRLAKVAELKPKST</sequence>
<evidence type="ECO:0000256" key="1">
    <source>
        <dbReference type="SAM" id="Coils"/>
    </source>
</evidence>
<accession>H3GG91</accession>
<evidence type="ECO:0000313" key="2">
    <source>
        <dbReference type="EnsemblProtists" id="Phyra74822"/>
    </source>
</evidence>
<organism evidence="2 3">
    <name type="scientific">Phytophthora ramorum</name>
    <name type="common">Sudden oak death agent</name>
    <dbReference type="NCBI Taxonomy" id="164328"/>
    <lineage>
        <taxon>Eukaryota</taxon>
        <taxon>Sar</taxon>
        <taxon>Stramenopiles</taxon>
        <taxon>Oomycota</taxon>
        <taxon>Peronosporomycetes</taxon>
        <taxon>Peronosporales</taxon>
        <taxon>Peronosporaceae</taxon>
        <taxon>Phytophthora</taxon>
    </lineage>
</organism>
<feature type="coiled-coil region" evidence="1">
    <location>
        <begin position="25"/>
        <end position="66"/>
    </location>
</feature>
<dbReference type="Proteomes" id="UP000005238">
    <property type="component" value="Unassembled WGS sequence"/>
</dbReference>
<dbReference type="EMBL" id="DS566007">
    <property type="status" value="NOT_ANNOTATED_CDS"/>
    <property type="molecule type" value="Genomic_DNA"/>
</dbReference>
<proteinExistence type="predicted"/>
<keyword evidence="1" id="KW-0175">Coiled coil</keyword>
<dbReference type="VEuPathDB" id="FungiDB:KRP23_13362"/>
<dbReference type="OMA" id="YEIDECH"/>
<reference evidence="3" key="1">
    <citation type="journal article" date="2006" name="Science">
        <title>Phytophthora genome sequences uncover evolutionary origins and mechanisms of pathogenesis.</title>
        <authorList>
            <person name="Tyler B.M."/>
            <person name="Tripathy S."/>
            <person name="Zhang X."/>
            <person name="Dehal P."/>
            <person name="Jiang R.H."/>
            <person name="Aerts A."/>
            <person name="Arredondo F.D."/>
            <person name="Baxter L."/>
            <person name="Bensasson D."/>
            <person name="Beynon J.L."/>
            <person name="Chapman J."/>
            <person name="Damasceno C.M."/>
            <person name="Dorrance A.E."/>
            <person name="Dou D."/>
            <person name="Dickerman A.W."/>
            <person name="Dubchak I.L."/>
            <person name="Garbelotto M."/>
            <person name="Gijzen M."/>
            <person name="Gordon S.G."/>
            <person name="Govers F."/>
            <person name="Grunwald N.J."/>
            <person name="Huang W."/>
            <person name="Ivors K.L."/>
            <person name="Jones R.W."/>
            <person name="Kamoun S."/>
            <person name="Krampis K."/>
            <person name="Lamour K.H."/>
            <person name="Lee M.K."/>
            <person name="McDonald W.H."/>
            <person name="Medina M."/>
            <person name="Meijer H.J."/>
            <person name="Nordberg E.K."/>
            <person name="Maclean D.J."/>
            <person name="Ospina-Giraldo M.D."/>
            <person name="Morris P.F."/>
            <person name="Phuntumart V."/>
            <person name="Putnam N.H."/>
            <person name="Rash S."/>
            <person name="Rose J.K."/>
            <person name="Sakihama Y."/>
            <person name="Salamov A.A."/>
            <person name="Savidor A."/>
            <person name="Scheuring C.F."/>
            <person name="Smith B.M."/>
            <person name="Sobral B.W."/>
            <person name="Terry A."/>
            <person name="Torto-Alalibo T.A."/>
            <person name="Win J."/>
            <person name="Xu Z."/>
            <person name="Zhang H."/>
            <person name="Grigoriev I.V."/>
            <person name="Rokhsar D.S."/>
            <person name="Boore J.L."/>
        </authorList>
    </citation>
    <scope>NUCLEOTIDE SEQUENCE [LARGE SCALE GENOMIC DNA]</scope>
    <source>
        <strain evidence="3">Pr102</strain>
    </source>
</reference>
<dbReference type="VEuPathDB" id="FungiDB:KRP22_1036"/>
<dbReference type="InParanoid" id="H3GG91"/>
<name>H3GG91_PHYRM</name>
<dbReference type="AlphaFoldDB" id="H3GG91"/>
<protein>
    <submittedName>
        <fullName evidence="2">Uncharacterized protein</fullName>
    </submittedName>
</protein>
<dbReference type="EnsemblProtists" id="Phyra74822">
    <property type="protein sequence ID" value="Phyra74822"/>
    <property type="gene ID" value="Phyra74822"/>
</dbReference>
<keyword evidence="3" id="KW-1185">Reference proteome</keyword>
<dbReference type="HOGENOM" id="CLU_111365_0_0_1"/>
<reference evidence="2" key="2">
    <citation type="submission" date="2015-06" db="UniProtKB">
        <authorList>
            <consortium name="EnsemblProtists"/>
        </authorList>
    </citation>
    <scope>IDENTIFICATION</scope>
    <source>
        <strain evidence="2">Pr102</strain>
    </source>
</reference>
<dbReference type="eggNOG" id="ENOG502S241">
    <property type="taxonomic scope" value="Eukaryota"/>
</dbReference>
<evidence type="ECO:0000313" key="3">
    <source>
        <dbReference type="Proteomes" id="UP000005238"/>
    </source>
</evidence>